<evidence type="ECO:0000256" key="6">
    <source>
        <dbReference type="ARBA" id="ARBA00022884"/>
    </source>
</evidence>
<dbReference type="EC" id="3.1.26.5" evidence="7 8"/>
<dbReference type="NCBIfam" id="TIGR00188">
    <property type="entry name" value="rnpA"/>
    <property type="match status" value="1"/>
</dbReference>
<comment type="similarity">
    <text evidence="7">Belongs to the RnpA family.</text>
</comment>
<dbReference type="Pfam" id="PF00825">
    <property type="entry name" value="Ribonuclease_P"/>
    <property type="match status" value="1"/>
</dbReference>
<dbReference type="EMBL" id="QWKZ01000003">
    <property type="protein sequence ID" value="RIH89931.1"/>
    <property type="molecule type" value="Genomic_DNA"/>
</dbReference>
<reference evidence="9 10" key="1">
    <citation type="submission" date="2018-08" db="EMBL/GenBank/DDBJ databases">
        <title>Meiothermus luteus KCTC 52599 genome sequencing project.</title>
        <authorList>
            <person name="Da Costa M.S."/>
            <person name="Albuquerque L."/>
            <person name="Raposo P."/>
            <person name="Froufe H.J.C."/>
            <person name="Barroso C.S."/>
            <person name="Egas C."/>
        </authorList>
    </citation>
    <scope>NUCLEOTIDE SEQUENCE [LARGE SCALE GENOMIC DNA]</scope>
    <source>
        <strain evidence="9 10">KCTC 52599</strain>
    </source>
</reference>
<evidence type="ECO:0000256" key="3">
    <source>
        <dbReference type="ARBA" id="ARBA00022722"/>
    </source>
</evidence>
<dbReference type="RefSeq" id="WP_119358898.1">
    <property type="nucleotide sequence ID" value="NZ_QWKZ01000003.1"/>
</dbReference>
<evidence type="ECO:0000256" key="7">
    <source>
        <dbReference type="HAMAP-Rule" id="MF_00227"/>
    </source>
</evidence>
<evidence type="ECO:0000313" key="9">
    <source>
        <dbReference type="EMBL" id="RIH89931.1"/>
    </source>
</evidence>
<comment type="subunit">
    <text evidence="7">Consists of a catalytic RNA component (M1 or rnpB) and a protein subunit.</text>
</comment>
<organism evidence="9 10">
    <name type="scientific">Meiothermus luteus</name>
    <dbReference type="NCBI Taxonomy" id="2026184"/>
    <lineage>
        <taxon>Bacteria</taxon>
        <taxon>Thermotogati</taxon>
        <taxon>Deinococcota</taxon>
        <taxon>Deinococci</taxon>
        <taxon>Thermales</taxon>
        <taxon>Thermaceae</taxon>
        <taxon>Meiothermus</taxon>
    </lineage>
</organism>
<dbReference type="Proteomes" id="UP000265800">
    <property type="component" value="Unassembled WGS sequence"/>
</dbReference>
<dbReference type="InterPro" id="IPR000100">
    <property type="entry name" value="RNase_P"/>
</dbReference>
<evidence type="ECO:0000256" key="4">
    <source>
        <dbReference type="ARBA" id="ARBA00022759"/>
    </source>
</evidence>
<proteinExistence type="inferred from homology"/>
<keyword evidence="3 7" id="KW-0540">Nuclease</keyword>
<dbReference type="InterPro" id="IPR020568">
    <property type="entry name" value="Ribosomal_Su5_D2-typ_SF"/>
</dbReference>
<keyword evidence="10" id="KW-1185">Reference proteome</keyword>
<keyword evidence="5 7" id="KW-0378">Hydrolase</keyword>
<accession>A0A399F5P4</accession>
<dbReference type="GO" id="GO:0030677">
    <property type="term" value="C:ribonuclease P complex"/>
    <property type="evidence" value="ECO:0007669"/>
    <property type="project" value="TreeGrafter"/>
</dbReference>
<evidence type="ECO:0000313" key="10">
    <source>
        <dbReference type="Proteomes" id="UP000265800"/>
    </source>
</evidence>
<comment type="caution">
    <text evidence="9">The sequence shown here is derived from an EMBL/GenBank/DDBJ whole genome shotgun (WGS) entry which is preliminary data.</text>
</comment>
<dbReference type="GO" id="GO:0001682">
    <property type="term" value="P:tRNA 5'-leader removal"/>
    <property type="evidence" value="ECO:0007669"/>
    <property type="project" value="UniProtKB-UniRule"/>
</dbReference>
<dbReference type="InterPro" id="IPR014721">
    <property type="entry name" value="Ribsml_uS5_D2-typ_fold_subgr"/>
</dbReference>
<protein>
    <recommendedName>
        <fullName evidence="7 8">Ribonuclease P protein component</fullName>
        <shortName evidence="7">RNase P protein</shortName>
        <shortName evidence="7">RNaseP protein</shortName>
        <ecNumber evidence="7 8">3.1.26.5</ecNumber>
    </recommendedName>
    <alternativeName>
        <fullName evidence="7">Protein C5</fullName>
    </alternativeName>
</protein>
<keyword evidence="2 7" id="KW-0819">tRNA processing</keyword>
<evidence type="ECO:0000256" key="2">
    <source>
        <dbReference type="ARBA" id="ARBA00022694"/>
    </source>
</evidence>
<dbReference type="GO" id="GO:0042781">
    <property type="term" value="F:3'-tRNA processing endoribonuclease activity"/>
    <property type="evidence" value="ECO:0007669"/>
    <property type="project" value="TreeGrafter"/>
</dbReference>
<name>A0A399F5P4_9DEIN</name>
<evidence type="ECO:0000256" key="1">
    <source>
        <dbReference type="ARBA" id="ARBA00002663"/>
    </source>
</evidence>
<dbReference type="GO" id="GO:0004526">
    <property type="term" value="F:ribonuclease P activity"/>
    <property type="evidence" value="ECO:0007669"/>
    <property type="project" value="UniProtKB-UniRule"/>
</dbReference>
<dbReference type="PANTHER" id="PTHR33992">
    <property type="entry name" value="RIBONUCLEASE P PROTEIN COMPONENT"/>
    <property type="match status" value="1"/>
</dbReference>
<evidence type="ECO:0000256" key="5">
    <source>
        <dbReference type="ARBA" id="ARBA00022801"/>
    </source>
</evidence>
<keyword evidence="6 7" id="KW-0694">RNA-binding</keyword>
<dbReference type="Gene3D" id="3.30.230.10">
    <property type="match status" value="1"/>
</dbReference>
<gene>
    <name evidence="7 9" type="primary">rnpA</name>
    <name evidence="9" type="ORF">Mlute_00179</name>
</gene>
<comment type="function">
    <text evidence="1 7">RNaseP catalyzes the removal of the 5'-leader sequence from pre-tRNA to produce the mature 5'-terminus. It can also cleave other RNA substrates such as 4.5S RNA. The protein component plays an auxiliary but essential role in vivo by binding to the 5'-leader sequence and broadening the substrate specificity of the ribozyme.</text>
</comment>
<sequence length="110" mass="12701">MPFSSLKGEKAFQRLRGGRVGRGKYLVLRWLPLRPTAYNPVRVGIVVSSKVSKKATVRNRIRRRLREILRKMHLPPSEMVIWVQPEAVEASYWDLLRDLGHALKKSGLVQ</sequence>
<dbReference type="PANTHER" id="PTHR33992:SF1">
    <property type="entry name" value="RIBONUCLEASE P PROTEIN COMPONENT"/>
    <property type="match status" value="1"/>
</dbReference>
<dbReference type="OrthoDB" id="26093at2"/>
<dbReference type="HAMAP" id="MF_00227">
    <property type="entry name" value="RNase_P"/>
    <property type="match status" value="1"/>
</dbReference>
<dbReference type="PROSITE" id="PS00648">
    <property type="entry name" value="RIBONUCLEASE_P"/>
    <property type="match status" value="1"/>
</dbReference>
<dbReference type="InterPro" id="IPR020539">
    <property type="entry name" value="RNase_P_CS"/>
</dbReference>
<dbReference type="SUPFAM" id="SSF54211">
    <property type="entry name" value="Ribosomal protein S5 domain 2-like"/>
    <property type="match status" value="1"/>
</dbReference>
<keyword evidence="4 7" id="KW-0255">Endonuclease</keyword>
<dbReference type="GO" id="GO:0000049">
    <property type="term" value="F:tRNA binding"/>
    <property type="evidence" value="ECO:0007669"/>
    <property type="project" value="UniProtKB-UniRule"/>
</dbReference>
<dbReference type="AlphaFoldDB" id="A0A399F5P4"/>
<comment type="catalytic activity">
    <reaction evidence="7">
        <text>Endonucleolytic cleavage of RNA, removing 5'-extranucleotides from tRNA precursor.</text>
        <dbReference type="EC" id="3.1.26.5"/>
    </reaction>
</comment>
<evidence type="ECO:0000256" key="8">
    <source>
        <dbReference type="NCBIfam" id="TIGR00188"/>
    </source>
</evidence>